<evidence type="ECO:0000313" key="16">
    <source>
        <dbReference type="EMBL" id="MFL9840798.1"/>
    </source>
</evidence>
<dbReference type="Pfam" id="PF07973">
    <property type="entry name" value="tRNA_SAD"/>
    <property type="match status" value="1"/>
</dbReference>
<evidence type="ECO:0000256" key="9">
    <source>
        <dbReference type="ARBA" id="ARBA00022884"/>
    </source>
</evidence>
<protein>
    <recommendedName>
        <fullName evidence="13">Threonine--tRNA ligase</fullName>
        <ecNumber evidence="13">6.1.1.3</ecNumber>
    </recommendedName>
    <alternativeName>
        <fullName evidence="13">Threonyl-tRNA synthetase</fullName>
        <shortName evidence="13">ThrRS</shortName>
    </alternativeName>
</protein>
<evidence type="ECO:0000256" key="13">
    <source>
        <dbReference type="HAMAP-Rule" id="MF_00184"/>
    </source>
</evidence>
<dbReference type="Pfam" id="PF03129">
    <property type="entry name" value="HGTP_anticodon"/>
    <property type="match status" value="1"/>
</dbReference>
<dbReference type="InterPro" id="IPR006195">
    <property type="entry name" value="aa-tRNA-synth_II"/>
</dbReference>
<keyword evidence="6 13" id="KW-0547">Nucleotide-binding</keyword>
<comment type="caution">
    <text evidence="13">Lacks conserved residue(s) required for the propagation of feature annotation.</text>
</comment>
<reference evidence="16 17" key="1">
    <citation type="submission" date="2024-06" db="EMBL/GenBank/DDBJ databases">
        <authorList>
            <person name="Kaempfer P."/>
            <person name="Viver T."/>
        </authorList>
    </citation>
    <scope>NUCLEOTIDE SEQUENCE [LARGE SCALE GENOMIC DNA]</scope>
    <source>
        <strain evidence="16 17">ST-64</strain>
    </source>
</reference>
<dbReference type="Gene3D" id="3.30.980.10">
    <property type="entry name" value="Threonyl-trna Synthetase, Chain A, domain 2"/>
    <property type="match status" value="1"/>
</dbReference>
<dbReference type="InterPro" id="IPR002314">
    <property type="entry name" value="aa-tRNA-synt_IIb"/>
</dbReference>
<dbReference type="PANTHER" id="PTHR11451:SF44">
    <property type="entry name" value="THREONINE--TRNA LIGASE, CHLOROPLASTIC_MITOCHONDRIAL 2"/>
    <property type="match status" value="1"/>
</dbReference>
<dbReference type="RefSeq" id="WP_408077726.1">
    <property type="nucleotide sequence ID" value="NZ_JBELQC010000001.1"/>
</dbReference>
<dbReference type="HAMAP" id="MF_00184">
    <property type="entry name" value="Thr_tRNA_synth"/>
    <property type="match status" value="1"/>
</dbReference>
<dbReference type="PROSITE" id="PS51880">
    <property type="entry name" value="TGS"/>
    <property type="match status" value="1"/>
</dbReference>
<keyword evidence="9 13" id="KW-0694">RNA-binding</keyword>
<proteinExistence type="inferred from homology"/>
<feature type="binding site" evidence="13">
    <location>
        <position position="408"/>
    </location>
    <ligand>
        <name>Zn(2+)</name>
        <dbReference type="ChEBI" id="CHEBI:29105"/>
        <note>catalytic</note>
    </ligand>
</feature>
<evidence type="ECO:0000313" key="17">
    <source>
        <dbReference type="Proteomes" id="UP001629244"/>
    </source>
</evidence>
<evidence type="ECO:0000256" key="1">
    <source>
        <dbReference type="ARBA" id="ARBA00008226"/>
    </source>
</evidence>
<dbReference type="EMBL" id="JBELQC010000001">
    <property type="protein sequence ID" value="MFL9840798.1"/>
    <property type="molecule type" value="Genomic_DNA"/>
</dbReference>
<name>A0ABW8YNW9_9SPHN</name>
<evidence type="ECO:0000256" key="12">
    <source>
        <dbReference type="ARBA" id="ARBA00049515"/>
    </source>
</evidence>
<dbReference type="InterPro" id="IPR004095">
    <property type="entry name" value="TGS"/>
</dbReference>
<feature type="binding site" evidence="13">
    <location>
        <position position="357"/>
    </location>
    <ligand>
        <name>Zn(2+)</name>
        <dbReference type="ChEBI" id="CHEBI:29105"/>
        <note>catalytic</note>
    </ligand>
</feature>
<dbReference type="InterPro" id="IPR036621">
    <property type="entry name" value="Anticodon-bd_dom_sf"/>
</dbReference>
<keyword evidence="7 13" id="KW-0862">Zinc</keyword>
<sequence length="674" mass="75959">MSEMFRITLPDGSVREVAPGTTPADIAAAIGPGLAKAAIAARVDGELRDIGRAFEGDASLALVTARDEADALELARHDFAHILAEAVQELFPGTQITFGPATEDGFYYDVLAPASRAPFSMEDLPAIEEKMREIIRADKPLRREVWSRQALIDKWSAEGETFKAEWAKELPEGEELTVYWSGDDWLDMCRGPHLASTGKLDQQAFKLMRVAGAYWRGDQKNAQLTRIYGTGWLNKKQLDAHLHRLEEAAKRDHRKLGAEMDLFHLQAEAHGSVFWHPKGYMIWRELEAYMRRAIDAAGYREVKTPQVMDARQWEQSGHWGKYRENMFVIPDEVPNTEDEGPIVSDDADWMALKPMNCPAHVLIFRQGLKSYRELPLRLYENGCCHRNEPHGALHGLMRVRQFTQDDAHIFCREDQIVEEVQAFCALADRIYKDFGFTYSIKLALRPDKRFGTEEMWDKAEAELRDAVVRAGLATEQYGWEELPGEGAFYAPKLEWHLTDAIGRTWQVGTIQSDRVLPERLDASYVGEDGERHRPVMLHRAIFGSYERFIGILIEHFAGRLPTWLAPVQAVVATIVSDADDYAKDAVAKLKAAGIRVESDLRNEKINYKVREHSLAKVPHLLVVGKREAEEGTVAVRTLGSEGQKVMALDEALAWLSQESLAPDRSVAVLGGDMV</sequence>
<dbReference type="InterPro" id="IPR004154">
    <property type="entry name" value="Anticodon-bd"/>
</dbReference>
<evidence type="ECO:0000256" key="7">
    <source>
        <dbReference type="ARBA" id="ARBA00022833"/>
    </source>
</evidence>
<keyword evidence="10 13" id="KW-0648">Protein biosynthesis</keyword>
<evidence type="ECO:0000259" key="14">
    <source>
        <dbReference type="PROSITE" id="PS50862"/>
    </source>
</evidence>
<feature type="domain" description="TGS" evidence="15">
    <location>
        <begin position="1"/>
        <end position="64"/>
    </location>
</feature>
<dbReference type="CDD" id="cd00771">
    <property type="entry name" value="ThrRS_core"/>
    <property type="match status" value="1"/>
</dbReference>
<dbReference type="Gene3D" id="3.10.20.30">
    <property type="match status" value="1"/>
</dbReference>
<dbReference type="InterPro" id="IPR018163">
    <property type="entry name" value="Thr/Ala-tRNA-synth_IIc_edit"/>
</dbReference>
<keyword evidence="2 13" id="KW-0963">Cytoplasm</keyword>
<dbReference type="InterPro" id="IPR033728">
    <property type="entry name" value="ThrRS_core"/>
</dbReference>
<dbReference type="SUPFAM" id="SSF52954">
    <property type="entry name" value="Class II aaRS ABD-related"/>
    <property type="match status" value="1"/>
</dbReference>
<comment type="subcellular location">
    <subcellularLocation>
        <location evidence="13">Cytoplasm</location>
    </subcellularLocation>
</comment>
<dbReference type="Gene3D" id="3.40.50.800">
    <property type="entry name" value="Anticodon-binding domain"/>
    <property type="match status" value="1"/>
</dbReference>
<evidence type="ECO:0000256" key="8">
    <source>
        <dbReference type="ARBA" id="ARBA00022840"/>
    </source>
</evidence>
<comment type="caution">
    <text evidence="16">The sequence shown here is derived from an EMBL/GenBank/DDBJ whole genome shotgun (WGS) entry which is preliminary data.</text>
</comment>
<dbReference type="InterPro" id="IPR047246">
    <property type="entry name" value="ThrRS_anticodon"/>
</dbReference>
<dbReference type="EC" id="6.1.1.3" evidence="13"/>
<feature type="domain" description="Aminoacyl-transfer RNA synthetases class-II family profile" evidence="14">
    <location>
        <begin position="252"/>
        <end position="561"/>
    </location>
</feature>
<dbReference type="InterPro" id="IPR002320">
    <property type="entry name" value="Thr-tRNA-ligase_IIa"/>
</dbReference>
<comment type="similarity">
    <text evidence="1 13">Belongs to the class-II aminoacyl-tRNA synthetase family.</text>
</comment>
<accession>A0ABW8YNW9</accession>
<dbReference type="Gene3D" id="3.30.54.20">
    <property type="match status" value="1"/>
</dbReference>
<dbReference type="InterPro" id="IPR012947">
    <property type="entry name" value="tRNA_SAD"/>
</dbReference>
<dbReference type="InterPro" id="IPR012675">
    <property type="entry name" value="Beta-grasp_dom_sf"/>
</dbReference>
<evidence type="ECO:0000259" key="15">
    <source>
        <dbReference type="PROSITE" id="PS51880"/>
    </source>
</evidence>
<gene>
    <name evidence="13 16" type="primary">thrS</name>
    <name evidence="16" type="ORF">ABS767_07490</name>
</gene>
<dbReference type="InterPro" id="IPR012676">
    <property type="entry name" value="TGS-like"/>
</dbReference>
<keyword evidence="3 13" id="KW-0820">tRNA-binding</keyword>
<dbReference type="PROSITE" id="PS50862">
    <property type="entry name" value="AA_TRNA_LIGASE_II"/>
    <property type="match status" value="1"/>
</dbReference>
<evidence type="ECO:0000256" key="2">
    <source>
        <dbReference type="ARBA" id="ARBA00022490"/>
    </source>
</evidence>
<keyword evidence="17" id="KW-1185">Reference proteome</keyword>
<evidence type="ECO:0000256" key="11">
    <source>
        <dbReference type="ARBA" id="ARBA00023146"/>
    </source>
</evidence>
<dbReference type="NCBIfam" id="TIGR00418">
    <property type="entry name" value="thrS"/>
    <property type="match status" value="1"/>
</dbReference>
<keyword evidence="8 13" id="KW-0067">ATP-binding</keyword>
<organism evidence="16 17">
    <name type="scientific">Sphingomonas plantiphila</name>
    <dbReference type="NCBI Taxonomy" id="3163295"/>
    <lineage>
        <taxon>Bacteria</taxon>
        <taxon>Pseudomonadati</taxon>
        <taxon>Pseudomonadota</taxon>
        <taxon>Alphaproteobacteria</taxon>
        <taxon>Sphingomonadales</taxon>
        <taxon>Sphingomonadaceae</taxon>
        <taxon>Sphingomonas</taxon>
    </lineage>
</organism>
<evidence type="ECO:0000256" key="3">
    <source>
        <dbReference type="ARBA" id="ARBA00022555"/>
    </source>
</evidence>
<keyword evidence="11 13" id="KW-0030">Aminoacyl-tRNA synthetase</keyword>
<dbReference type="Pfam" id="PF00587">
    <property type="entry name" value="tRNA-synt_2b"/>
    <property type="match status" value="1"/>
</dbReference>
<keyword evidence="4 13" id="KW-0436">Ligase</keyword>
<feature type="binding site" evidence="13">
    <location>
        <position position="538"/>
    </location>
    <ligand>
        <name>Zn(2+)</name>
        <dbReference type="ChEBI" id="CHEBI:29105"/>
        <note>catalytic</note>
    </ligand>
</feature>
<dbReference type="PRINTS" id="PR01047">
    <property type="entry name" value="TRNASYNTHTHR"/>
</dbReference>
<dbReference type="CDD" id="cd00860">
    <property type="entry name" value="ThrRS_anticodon"/>
    <property type="match status" value="1"/>
</dbReference>
<dbReference type="SUPFAM" id="SSF55681">
    <property type="entry name" value="Class II aaRS and biotin synthetases"/>
    <property type="match status" value="1"/>
</dbReference>
<comment type="catalytic activity">
    <reaction evidence="12 13">
        <text>tRNA(Thr) + L-threonine + ATP = L-threonyl-tRNA(Thr) + AMP + diphosphate + H(+)</text>
        <dbReference type="Rhea" id="RHEA:24624"/>
        <dbReference type="Rhea" id="RHEA-COMP:9670"/>
        <dbReference type="Rhea" id="RHEA-COMP:9704"/>
        <dbReference type="ChEBI" id="CHEBI:15378"/>
        <dbReference type="ChEBI" id="CHEBI:30616"/>
        <dbReference type="ChEBI" id="CHEBI:33019"/>
        <dbReference type="ChEBI" id="CHEBI:57926"/>
        <dbReference type="ChEBI" id="CHEBI:78442"/>
        <dbReference type="ChEBI" id="CHEBI:78534"/>
        <dbReference type="ChEBI" id="CHEBI:456215"/>
        <dbReference type="EC" id="6.1.1.3"/>
    </reaction>
</comment>
<dbReference type="SUPFAM" id="SSF81271">
    <property type="entry name" value="TGS-like"/>
    <property type="match status" value="1"/>
</dbReference>
<dbReference type="Gene3D" id="3.30.930.10">
    <property type="entry name" value="Bira Bifunctional Protein, Domain 2"/>
    <property type="match status" value="1"/>
</dbReference>
<dbReference type="SMART" id="SM00863">
    <property type="entry name" value="tRNA_SAD"/>
    <property type="match status" value="1"/>
</dbReference>
<dbReference type="Proteomes" id="UP001629244">
    <property type="component" value="Unassembled WGS sequence"/>
</dbReference>
<comment type="cofactor">
    <cofactor evidence="13">
        <name>Zn(2+)</name>
        <dbReference type="ChEBI" id="CHEBI:29105"/>
    </cofactor>
    <text evidence="13">Binds 1 zinc ion per subunit.</text>
</comment>
<dbReference type="Pfam" id="PF02824">
    <property type="entry name" value="TGS"/>
    <property type="match status" value="1"/>
</dbReference>
<comment type="subunit">
    <text evidence="13">Homodimer.</text>
</comment>
<dbReference type="PANTHER" id="PTHR11451">
    <property type="entry name" value="THREONINE-TRNA LIGASE"/>
    <property type="match status" value="1"/>
</dbReference>
<dbReference type="GO" id="GO:0004829">
    <property type="term" value="F:threonine-tRNA ligase activity"/>
    <property type="evidence" value="ECO:0007669"/>
    <property type="project" value="UniProtKB-EC"/>
</dbReference>
<keyword evidence="5 13" id="KW-0479">Metal-binding</keyword>
<evidence type="ECO:0000256" key="5">
    <source>
        <dbReference type="ARBA" id="ARBA00022723"/>
    </source>
</evidence>
<dbReference type="InterPro" id="IPR045864">
    <property type="entry name" value="aa-tRNA-synth_II/BPL/LPL"/>
</dbReference>
<dbReference type="CDD" id="cd01667">
    <property type="entry name" value="TGS_ThrRS"/>
    <property type="match status" value="1"/>
</dbReference>
<evidence type="ECO:0000256" key="4">
    <source>
        <dbReference type="ARBA" id="ARBA00022598"/>
    </source>
</evidence>
<evidence type="ECO:0000256" key="6">
    <source>
        <dbReference type="ARBA" id="ARBA00022741"/>
    </source>
</evidence>
<evidence type="ECO:0000256" key="10">
    <source>
        <dbReference type="ARBA" id="ARBA00022917"/>
    </source>
</evidence>
<dbReference type="SUPFAM" id="SSF55186">
    <property type="entry name" value="ThrRS/AlaRS common domain"/>
    <property type="match status" value="1"/>
</dbReference>